<dbReference type="EMBL" id="CP021920">
    <property type="protein sequence ID" value="ASB90164.1"/>
    <property type="molecule type" value="Genomic_DNA"/>
</dbReference>
<feature type="transmembrane region" description="Helical" evidence="6">
    <location>
        <begin position="117"/>
        <end position="139"/>
    </location>
</feature>
<evidence type="ECO:0000256" key="6">
    <source>
        <dbReference type="SAM" id="Phobius"/>
    </source>
</evidence>
<keyword evidence="4 6" id="KW-1133">Transmembrane helix</keyword>
<accession>A0ABM6LLB8</accession>
<dbReference type="Proteomes" id="UP000196877">
    <property type="component" value="Chromosome"/>
</dbReference>
<keyword evidence="3 6" id="KW-0812">Transmembrane</keyword>
<feature type="transmembrane region" description="Helical" evidence="6">
    <location>
        <begin position="76"/>
        <end position="97"/>
    </location>
</feature>
<dbReference type="InterPro" id="IPR001123">
    <property type="entry name" value="LeuE-type"/>
</dbReference>
<evidence type="ECO:0000256" key="3">
    <source>
        <dbReference type="ARBA" id="ARBA00022692"/>
    </source>
</evidence>
<comment type="subcellular location">
    <subcellularLocation>
        <location evidence="1">Cell membrane</location>
        <topology evidence="1">Multi-pass membrane protein</topology>
    </subcellularLocation>
</comment>
<keyword evidence="8" id="KW-1185">Reference proteome</keyword>
<feature type="transmembrane region" description="Helical" evidence="6">
    <location>
        <begin position="12"/>
        <end position="33"/>
    </location>
</feature>
<feature type="transmembrane region" description="Helical" evidence="6">
    <location>
        <begin position="151"/>
        <end position="175"/>
    </location>
</feature>
<evidence type="ECO:0000313" key="8">
    <source>
        <dbReference type="Proteomes" id="UP000196877"/>
    </source>
</evidence>
<name>A0ABM6LLB8_9BACI</name>
<feature type="transmembrane region" description="Helical" evidence="6">
    <location>
        <begin position="45"/>
        <end position="70"/>
    </location>
</feature>
<evidence type="ECO:0000256" key="2">
    <source>
        <dbReference type="ARBA" id="ARBA00022475"/>
    </source>
</evidence>
<evidence type="ECO:0000313" key="7">
    <source>
        <dbReference type="EMBL" id="ASB90164.1"/>
    </source>
</evidence>
<organism evidence="7 8">
    <name type="scientific">Bacillus sonorensis</name>
    <dbReference type="NCBI Taxonomy" id="119858"/>
    <lineage>
        <taxon>Bacteria</taxon>
        <taxon>Bacillati</taxon>
        <taxon>Bacillota</taxon>
        <taxon>Bacilli</taxon>
        <taxon>Bacillales</taxon>
        <taxon>Bacillaceae</taxon>
        <taxon>Bacillus</taxon>
    </lineage>
</organism>
<evidence type="ECO:0000256" key="1">
    <source>
        <dbReference type="ARBA" id="ARBA00004651"/>
    </source>
</evidence>
<feature type="transmembrane region" description="Helical" evidence="6">
    <location>
        <begin position="187"/>
        <end position="208"/>
    </location>
</feature>
<dbReference type="PANTHER" id="PTHR30086:SF20">
    <property type="entry name" value="ARGININE EXPORTER PROTEIN ARGO-RELATED"/>
    <property type="match status" value="1"/>
</dbReference>
<sequence length="209" mass="22497">MKGVFIAMNASFHGMILALGLILPLGAQNVFIFQQAAVAHRLWRVLPLVVSASLCDTLLIILAVTGVSAAVAGMPAVKMILVAAGTCFLFYMGWVTWNSKPASGNSNSDGLTAKRQIVFAVAVSLFNPHAILDTVGVIGTNSLTYDGQERWLFTGSCIFVSWVWFTALAVLGRILRRLDSRGAWQTLFNKGSALVMWVLAAYLGISLFA</sequence>
<gene>
    <name evidence="7" type="ORF">S101395_03658</name>
</gene>
<protein>
    <submittedName>
        <fullName evidence="7">Amino-acid transporter YisU</fullName>
    </submittedName>
</protein>
<evidence type="ECO:0000256" key="5">
    <source>
        <dbReference type="ARBA" id="ARBA00023136"/>
    </source>
</evidence>
<reference evidence="7 8" key="1">
    <citation type="submission" date="2017-06" db="EMBL/GenBank/DDBJ databases">
        <title>Genome sequence of Bacillus sonorensis strain SRCM101395.</title>
        <authorList>
            <person name="Cho S.H."/>
        </authorList>
    </citation>
    <scope>NUCLEOTIDE SEQUENCE [LARGE SCALE GENOMIC DNA]</scope>
    <source>
        <strain evidence="7 8">SRCM101395</strain>
    </source>
</reference>
<dbReference type="Pfam" id="PF01810">
    <property type="entry name" value="LysE"/>
    <property type="match status" value="1"/>
</dbReference>
<dbReference type="PANTHER" id="PTHR30086">
    <property type="entry name" value="ARGININE EXPORTER PROTEIN ARGO"/>
    <property type="match status" value="1"/>
</dbReference>
<evidence type="ECO:0000256" key="4">
    <source>
        <dbReference type="ARBA" id="ARBA00022989"/>
    </source>
</evidence>
<keyword evidence="5 6" id="KW-0472">Membrane</keyword>
<keyword evidence="2" id="KW-1003">Cell membrane</keyword>
<proteinExistence type="predicted"/>